<name>A0A0V8JNU8_9BACI</name>
<keyword evidence="2" id="KW-1185">Reference proteome</keyword>
<sequence>MKIACAAPAEMEHYIEELTEQLLYDLLPQYVSDERLQHIHNHYLLGHHDESNPLYNGLLDEALQVISSLQTVIALVESIQHRPIEKSDRDRFSKNVRILSKFGFIFPLSIELFERENLLVSYSQTSSQTEYYH</sequence>
<dbReference type="AlphaFoldDB" id="A0A0V8JNU8"/>
<dbReference type="RefSeq" id="WP_025908490.1">
    <property type="nucleotide sequence ID" value="NZ_KQ758635.1"/>
</dbReference>
<dbReference type="InterPro" id="IPR020355">
    <property type="entry name" value="Uncharacterised_YhcU"/>
</dbReference>
<reference evidence="1 2" key="1">
    <citation type="submission" date="2015-11" db="EMBL/GenBank/DDBJ databases">
        <title>Bacillus caseinolyticus sp nov.</title>
        <authorList>
            <person name="Dastager S.G."/>
            <person name="Mawlankar R."/>
        </authorList>
    </citation>
    <scope>NUCLEOTIDE SEQUENCE [LARGE SCALE GENOMIC DNA]</scope>
    <source>
        <strain evidence="1 2">SGD-V-76</strain>
    </source>
</reference>
<accession>A0A0V8JNU8</accession>
<dbReference type="Proteomes" id="UP000053681">
    <property type="component" value="Unassembled WGS sequence"/>
</dbReference>
<dbReference type="Pfam" id="PF17326">
    <property type="entry name" value="DUF5365"/>
    <property type="match status" value="1"/>
</dbReference>
<protein>
    <submittedName>
        <fullName evidence="1">Uncharacterized protein</fullName>
    </submittedName>
</protein>
<proteinExistence type="predicted"/>
<dbReference type="EMBL" id="LNQP01000016">
    <property type="protein sequence ID" value="KSU88738.1"/>
    <property type="molecule type" value="Genomic_DNA"/>
</dbReference>
<gene>
    <name evidence="1" type="ORF">AS180_06240</name>
</gene>
<evidence type="ECO:0000313" key="1">
    <source>
        <dbReference type="EMBL" id="KSU88738.1"/>
    </source>
</evidence>
<dbReference type="GeneID" id="93680992"/>
<evidence type="ECO:0000313" key="2">
    <source>
        <dbReference type="Proteomes" id="UP000053681"/>
    </source>
</evidence>
<comment type="caution">
    <text evidence="1">The sequence shown here is derived from an EMBL/GenBank/DDBJ whole genome shotgun (WGS) entry which is preliminary data.</text>
</comment>
<organism evidence="1 2">
    <name type="scientific">Priestia veravalensis</name>
    <dbReference type="NCBI Taxonomy" id="1414648"/>
    <lineage>
        <taxon>Bacteria</taxon>
        <taxon>Bacillati</taxon>
        <taxon>Bacillota</taxon>
        <taxon>Bacilli</taxon>
        <taxon>Bacillales</taxon>
        <taxon>Bacillaceae</taxon>
        <taxon>Priestia</taxon>
    </lineage>
</organism>